<dbReference type="Gene3D" id="1.10.1790.10">
    <property type="entry name" value="PRD domain"/>
    <property type="match status" value="1"/>
</dbReference>
<protein>
    <submittedName>
        <fullName evidence="1">Transcriptional regulator</fullName>
    </submittedName>
</protein>
<evidence type="ECO:0000313" key="1">
    <source>
        <dbReference type="EMBL" id="MFC0422738.1"/>
    </source>
</evidence>
<dbReference type="RefSeq" id="WP_137646143.1">
    <property type="nucleotide sequence ID" value="NZ_BAABRM010000043.1"/>
</dbReference>
<proteinExistence type="predicted"/>
<gene>
    <name evidence="1" type="ORF">ACFFGS_00905</name>
</gene>
<dbReference type="EMBL" id="JBHLUK010000004">
    <property type="protein sequence ID" value="MFC0422738.1"/>
    <property type="molecule type" value="Genomic_DNA"/>
</dbReference>
<accession>A0ABV6JZU0</accession>
<sequence>MKEPWMTGDVQTMLAKAKHPQETEAALIYTFKLMTAADIHPTELQTVILTNHLSEMVDRSISGDRLADVDPAMFDGVSPQALAIAGKLVDHLGNLAESEKYVASIHFETAKNN</sequence>
<reference evidence="1 2" key="1">
    <citation type="submission" date="2024-09" db="EMBL/GenBank/DDBJ databases">
        <authorList>
            <person name="Sun Q."/>
            <person name="Mori K."/>
        </authorList>
    </citation>
    <scope>NUCLEOTIDE SEQUENCE [LARGE SCALE GENOMIC DNA]</scope>
    <source>
        <strain evidence="1 2">TBRC 4575</strain>
    </source>
</reference>
<dbReference type="InterPro" id="IPR020044">
    <property type="entry name" value="PRD_EF0829/AHA3910"/>
</dbReference>
<name>A0ABV6JZU0_9LACO</name>
<keyword evidence="2" id="KW-1185">Reference proteome</keyword>
<dbReference type="Proteomes" id="UP001589855">
    <property type="component" value="Unassembled WGS sequence"/>
</dbReference>
<evidence type="ECO:0000313" key="2">
    <source>
        <dbReference type="Proteomes" id="UP001589855"/>
    </source>
</evidence>
<organism evidence="1 2">
    <name type="scientific">Lactiplantibacillus plajomi</name>
    <dbReference type="NCBI Taxonomy" id="1457217"/>
    <lineage>
        <taxon>Bacteria</taxon>
        <taxon>Bacillati</taxon>
        <taxon>Bacillota</taxon>
        <taxon>Bacilli</taxon>
        <taxon>Lactobacillales</taxon>
        <taxon>Lactobacillaceae</taxon>
        <taxon>Lactiplantibacillus</taxon>
    </lineage>
</organism>
<dbReference type="NCBIfam" id="TIGR03582">
    <property type="entry name" value="EF_0829"/>
    <property type="match status" value="1"/>
</dbReference>
<comment type="caution">
    <text evidence="1">The sequence shown here is derived from an EMBL/GenBank/DDBJ whole genome shotgun (WGS) entry which is preliminary data.</text>
</comment>